<accession>A0A059KNC5</accession>
<dbReference type="AlphaFoldDB" id="A0A059KNC5"/>
<protein>
    <submittedName>
        <fullName evidence="2">Uncharacterized protein</fullName>
    </submittedName>
</protein>
<comment type="caution">
    <text evidence="2">The sequence shown here is derived from an EMBL/GenBank/DDBJ whole genome shotgun (WGS) entry which is preliminary data.</text>
</comment>
<evidence type="ECO:0000256" key="1">
    <source>
        <dbReference type="SAM" id="MobiDB-lite"/>
    </source>
</evidence>
<keyword evidence="3" id="KW-1185">Reference proteome</keyword>
<evidence type="ECO:0000313" key="2">
    <source>
        <dbReference type="EMBL" id="KDB52583.1"/>
    </source>
</evidence>
<proteinExistence type="predicted"/>
<organism evidence="2 3">
    <name type="scientific">Sphaerotilus natans subsp. natans DSM 6575</name>
    <dbReference type="NCBI Taxonomy" id="1286631"/>
    <lineage>
        <taxon>Bacteria</taxon>
        <taxon>Pseudomonadati</taxon>
        <taxon>Pseudomonadota</taxon>
        <taxon>Betaproteobacteria</taxon>
        <taxon>Burkholderiales</taxon>
        <taxon>Sphaerotilaceae</taxon>
        <taxon>Sphaerotilus</taxon>
    </lineage>
</organism>
<dbReference type="Proteomes" id="UP000026714">
    <property type="component" value="Unassembled WGS sequence"/>
</dbReference>
<feature type="region of interest" description="Disordered" evidence="1">
    <location>
        <begin position="1"/>
        <end position="24"/>
    </location>
</feature>
<reference evidence="2 3" key="1">
    <citation type="journal article" date="2014" name="FEMS Microbiol. Ecol.">
        <title>Sphaerotilus natans encrusted with nanoball-shaped Fe(III) oxide minerals formed by nitrate-reducing mixotrophic Fe(II) oxidation.</title>
        <authorList>
            <person name="Park S."/>
            <person name="Kim D.H."/>
            <person name="Lee J.H."/>
            <person name="Hur H.G."/>
        </authorList>
    </citation>
    <scope>NUCLEOTIDE SEQUENCE [LARGE SCALE GENOMIC DNA]</scope>
    <source>
        <strain evidence="2 3">DSM 6575</strain>
    </source>
</reference>
<gene>
    <name evidence="2" type="ORF">X805_18030</name>
</gene>
<name>A0A059KNC5_9BURK</name>
<sequence>MQRQVRLGQQHDAGHPAGLGKGVEDLADDAQARLARSADTGLAQRVAIVQQHCCGAVMPLGAEVKSVHGAGPSCD</sequence>
<dbReference type="EMBL" id="AZRA01000047">
    <property type="protein sequence ID" value="KDB52583.1"/>
    <property type="molecule type" value="Genomic_DNA"/>
</dbReference>
<evidence type="ECO:0000313" key="3">
    <source>
        <dbReference type="Proteomes" id="UP000026714"/>
    </source>
</evidence>